<keyword evidence="2 5" id="KW-0689">Ribosomal protein</keyword>
<dbReference type="PRINTS" id="PR00061">
    <property type="entry name" value="RIBOSOMALL19"/>
</dbReference>
<comment type="caution">
    <text evidence="5">The sequence shown here is derived from an EMBL/GenBank/DDBJ whole genome shotgun (WGS) entry which is preliminary data.</text>
</comment>
<proteinExistence type="inferred from homology"/>
<comment type="similarity">
    <text evidence="1">Belongs to the bacterial ribosomal protein bL19 family.</text>
</comment>
<organism evidence="5 6">
    <name type="scientific">Gracilariopsis chorda</name>
    <dbReference type="NCBI Taxonomy" id="448386"/>
    <lineage>
        <taxon>Eukaryota</taxon>
        <taxon>Rhodophyta</taxon>
        <taxon>Florideophyceae</taxon>
        <taxon>Rhodymeniophycidae</taxon>
        <taxon>Gracilariales</taxon>
        <taxon>Gracilariaceae</taxon>
        <taxon>Gracilariopsis</taxon>
    </lineage>
</organism>
<dbReference type="EMBL" id="NBIV01000043">
    <property type="protein sequence ID" value="PXF46183.1"/>
    <property type="molecule type" value="Genomic_DNA"/>
</dbReference>
<dbReference type="PANTHER" id="PTHR15680">
    <property type="entry name" value="RIBOSOMAL PROTEIN L19"/>
    <property type="match status" value="1"/>
</dbReference>
<evidence type="ECO:0000313" key="5">
    <source>
        <dbReference type="EMBL" id="PXF46183.1"/>
    </source>
</evidence>
<keyword evidence="6" id="KW-1185">Reference proteome</keyword>
<dbReference type="InterPro" id="IPR001857">
    <property type="entry name" value="Ribosomal_bL19"/>
</dbReference>
<dbReference type="Gene3D" id="2.30.30.790">
    <property type="match status" value="1"/>
</dbReference>
<evidence type="ECO:0000256" key="2">
    <source>
        <dbReference type="ARBA" id="ARBA00022980"/>
    </source>
</evidence>
<feature type="compositionally biased region" description="Basic residues" evidence="4">
    <location>
        <begin position="11"/>
        <end position="24"/>
    </location>
</feature>
<dbReference type="OrthoDB" id="5945at2759"/>
<dbReference type="Pfam" id="PF01245">
    <property type="entry name" value="Ribosomal_L19"/>
    <property type="match status" value="1"/>
</dbReference>
<evidence type="ECO:0000256" key="3">
    <source>
        <dbReference type="ARBA" id="ARBA00023274"/>
    </source>
</evidence>
<dbReference type="GO" id="GO:0005762">
    <property type="term" value="C:mitochondrial large ribosomal subunit"/>
    <property type="evidence" value="ECO:0007669"/>
    <property type="project" value="TreeGrafter"/>
</dbReference>
<keyword evidence="3" id="KW-0687">Ribonucleoprotein</keyword>
<name>A0A2V3IVS3_9FLOR</name>
<evidence type="ECO:0000256" key="4">
    <source>
        <dbReference type="SAM" id="MobiDB-lite"/>
    </source>
</evidence>
<dbReference type="SUPFAM" id="SSF50104">
    <property type="entry name" value="Translation proteins SH3-like domain"/>
    <property type="match status" value="1"/>
</dbReference>
<dbReference type="GO" id="GO:0006412">
    <property type="term" value="P:translation"/>
    <property type="evidence" value="ECO:0007669"/>
    <property type="project" value="InterPro"/>
</dbReference>
<evidence type="ECO:0000313" key="6">
    <source>
        <dbReference type="Proteomes" id="UP000247409"/>
    </source>
</evidence>
<accession>A0A2V3IVS3</accession>
<dbReference type="AlphaFoldDB" id="A0A2V3IVS3"/>
<gene>
    <name evidence="5" type="ORF">BWQ96_04060</name>
</gene>
<feature type="region of interest" description="Disordered" evidence="4">
    <location>
        <begin position="1"/>
        <end position="25"/>
    </location>
</feature>
<dbReference type="InterPro" id="IPR008991">
    <property type="entry name" value="Translation_prot_SH3-like_sf"/>
</dbReference>
<dbReference type="GO" id="GO:0003735">
    <property type="term" value="F:structural constituent of ribosome"/>
    <property type="evidence" value="ECO:0007669"/>
    <property type="project" value="InterPro"/>
</dbReference>
<reference evidence="5 6" key="1">
    <citation type="journal article" date="2018" name="Mol. Biol. Evol.">
        <title>Analysis of the draft genome of the red seaweed Gracilariopsis chorda provides insights into genome size evolution in Rhodophyta.</title>
        <authorList>
            <person name="Lee J."/>
            <person name="Yang E.C."/>
            <person name="Graf L."/>
            <person name="Yang J.H."/>
            <person name="Qiu H."/>
            <person name="Zel Zion U."/>
            <person name="Chan C.X."/>
            <person name="Stephens T.G."/>
            <person name="Weber A.P.M."/>
            <person name="Boo G.H."/>
            <person name="Boo S.M."/>
            <person name="Kim K.M."/>
            <person name="Shin Y."/>
            <person name="Jung M."/>
            <person name="Lee S.J."/>
            <person name="Yim H.S."/>
            <person name="Lee J.H."/>
            <person name="Bhattacharya D."/>
            <person name="Yoon H.S."/>
        </authorList>
    </citation>
    <scope>NUCLEOTIDE SEQUENCE [LARGE SCALE GENOMIC DNA]</scope>
    <source>
        <strain evidence="5 6">SKKU-2015</strain>
        <tissue evidence="5">Whole body</tissue>
    </source>
</reference>
<sequence>MPNNAGPYHVPTRRRPHLPKRQNPYHRSSALISSLRHEEALRLIRSSRAVLAQRIPAPRAGMLIRVAYAPSLAPEAPVHYFTGICIAAARRGLGSCVVLRNVVDGVAVERAFACYSPLVRDATVLAQRNVRKSKLYYLRRKPLRQSNVGKATQRPQ</sequence>
<dbReference type="STRING" id="448386.A0A2V3IVS3"/>
<protein>
    <submittedName>
        <fullName evidence="5">50S ribosomal protein L19</fullName>
    </submittedName>
</protein>
<dbReference type="Proteomes" id="UP000247409">
    <property type="component" value="Unassembled WGS sequence"/>
</dbReference>
<dbReference type="InterPro" id="IPR038657">
    <property type="entry name" value="Ribosomal_bL19_sf"/>
</dbReference>
<dbReference type="PANTHER" id="PTHR15680:SF9">
    <property type="entry name" value="LARGE RIBOSOMAL SUBUNIT PROTEIN BL19M"/>
    <property type="match status" value="1"/>
</dbReference>
<evidence type="ECO:0000256" key="1">
    <source>
        <dbReference type="ARBA" id="ARBA00005781"/>
    </source>
</evidence>